<dbReference type="GO" id="GO:0005739">
    <property type="term" value="C:mitochondrion"/>
    <property type="evidence" value="ECO:0007669"/>
    <property type="project" value="GOC"/>
</dbReference>
<keyword evidence="5 7" id="KW-1133">Transmembrane helix</keyword>
<name>A0A9W6BA16_9CHLO</name>
<keyword evidence="9" id="KW-1185">Reference proteome</keyword>
<comment type="subcellular location">
    <subcellularLocation>
        <location evidence="1">Endoplasmic reticulum membrane</location>
        <topology evidence="1">Multi-pass membrane protein</topology>
    </subcellularLocation>
</comment>
<dbReference type="GO" id="GO:0097250">
    <property type="term" value="P:mitochondrial respirasome assembly"/>
    <property type="evidence" value="ECO:0007669"/>
    <property type="project" value="InterPro"/>
</dbReference>
<dbReference type="EMBL" id="BRXU01000001">
    <property type="protein sequence ID" value="GLC47706.1"/>
    <property type="molecule type" value="Genomic_DNA"/>
</dbReference>
<accession>A0A9W6BA16</accession>
<dbReference type="AlphaFoldDB" id="A0A9W6BA16"/>
<gene>
    <name evidence="8" type="primary">PLEST000701</name>
    <name evidence="8" type="ORF">PLESTB_000017200</name>
</gene>
<proteinExistence type="inferred from homology"/>
<evidence type="ECO:0000256" key="2">
    <source>
        <dbReference type="ARBA" id="ARBA00009436"/>
    </source>
</evidence>
<evidence type="ECO:0000313" key="9">
    <source>
        <dbReference type="Proteomes" id="UP001165080"/>
    </source>
</evidence>
<organism evidence="8 9">
    <name type="scientific">Pleodorina starrii</name>
    <dbReference type="NCBI Taxonomy" id="330485"/>
    <lineage>
        <taxon>Eukaryota</taxon>
        <taxon>Viridiplantae</taxon>
        <taxon>Chlorophyta</taxon>
        <taxon>core chlorophytes</taxon>
        <taxon>Chlorophyceae</taxon>
        <taxon>CS clade</taxon>
        <taxon>Chlamydomonadales</taxon>
        <taxon>Volvocaceae</taxon>
        <taxon>Pleodorina</taxon>
    </lineage>
</organism>
<evidence type="ECO:0000256" key="6">
    <source>
        <dbReference type="ARBA" id="ARBA00023136"/>
    </source>
</evidence>
<evidence type="ECO:0000313" key="8">
    <source>
        <dbReference type="EMBL" id="GLC47706.1"/>
    </source>
</evidence>
<keyword evidence="6 7" id="KW-0472">Membrane</keyword>
<evidence type="ECO:0000256" key="4">
    <source>
        <dbReference type="ARBA" id="ARBA00022824"/>
    </source>
</evidence>
<comment type="caution">
    <text evidence="8">The sequence shown here is derived from an EMBL/GenBank/DDBJ whole genome shotgun (WGS) entry which is preliminary data.</text>
</comment>
<sequence>MASKAVSKQRGAEAKKEGLSYYLELIRQGPEAAWTKEELLTCVHWQKQITSLIIGLICGVLPLRGIEGFVTFLVIQLVTVVVFYRVILRVNEEVHGGVAEALADGFPTFTGVFVLFWLLTYNLLHVQSTQ</sequence>
<evidence type="ECO:0000256" key="3">
    <source>
        <dbReference type="ARBA" id="ARBA00022692"/>
    </source>
</evidence>
<protein>
    <recommendedName>
        <fullName evidence="10">Rab5-interacting protein</fullName>
    </recommendedName>
</protein>
<dbReference type="PANTHER" id="PTHR12906">
    <property type="entry name" value="PROTEIN C20ORF24 RAB5-INTERACTING PROTEIN"/>
    <property type="match status" value="1"/>
</dbReference>
<dbReference type="Proteomes" id="UP001165080">
    <property type="component" value="Unassembled WGS sequence"/>
</dbReference>
<comment type="similarity">
    <text evidence="2">Belongs to the EMC6 family.</text>
</comment>
<dbReference type="InterPro" id="IPR010742">
    <property type="entry name" value="RCAF1"/>
</dbReference>
<evidence type="ECO:0000256" key="1">
    <source>
        <dbReference type="ARBA" id="ARBA00004477"/>
    </source>
</evidence>
<feature type="transmembrane region" description="Helical" evidence="7">
    <location>
        <begin position="106"/>
        <end position="124"/>
    </location>
</feature>
<keyword evidence="4" id="KW-0256">Endoplasmic reticulum</keyword>
<dbReference type="OrthoDB" id="564472at2759"/>
<feature type="transmembrane region" description="Helical" evidence="7">
    <location>
        <begin position="69"/>
        <end position="86"/>
    </location>
</feature>
<dbReference type="InterPro" id="IPR029008">
    <property type="entry name" value="EMC6-like"/>
</dbReference>
<dbReference type="Pfam" id="PF07019">
    <property type="entry name" value="EMC6"/>
    <property type="match status" value="1"/>
</dbReference>
<dbReference type="PANTHER" id="PTHR12906:SF0">
    <property type="entry name" value="GEL COMPLEX SUBUNIT OPTI"/>
    <property type="match status" value="1"/>
</dbReference>
<evidence type="ECO:0000256" key="7">
    <source>
        <dbReference type="SAM" id="Phobius"/>
    </source>
</evidence>
<evidence type="ECO:0000256" key="5">
    <source>
        <dbReference type="ARBA" id="ARBA00022989"/>
    </source>
</evidence>
<keyword evidence="3 7" id="KW-0812">Transmembrane</keyword>
<reference evidence="8 9" key="1">
    <citation type="journal article" date="2023" name="Commun. Biol.">
        <title>Reorganization of the ancestral sex-determining regions during the evolution of trioecy in Pleodorina starrii.</title>
        <authorList>
            <person name="Takahashi K."/>
            <person name="Suzuki S."/>
            <person name="Kawai-Toyooka H."/>
            <person name="Yamamoto K."/>
            <person name="Hamaji T."/>
            <person name="Ootsuki R."/>
            <person name="Yamaguchi H."/>
            <person name="Kawachi M."/>
            <person name="Higashiyama T."/>
            <person name="Nozaki H."/>
        </authorList>
    </citation>
    <scope>NUCLEOTIDE SEQUENCE [LARGE SCALE GENOMIC DNA]</scope>
    <source>
        <strain evidence="8 9">NIES-4479</strain>
    </source>
</reference>
<evidence type="ECO:0008006" key="10">
    <source>
        <dbReference type="Google" id="ProtNLM"/>
    </source>
</evidence>
<dbReference type="GO" id="GO:0005789">
    <property type="term" value="C:endoplasmic reticulum membrane"/>
    <property type="evidence" value="ECO:0007669"/>
    <property type="project" value="UniProtKB-SubCell"/>
</dbReference>